<evidence type="ECO:0000313" key="1">
    <source>
        <dbReference type="EMBL" id="KAJ4483003.1"/>
    </source>
</evidence>
<reference evidence="1" key="2">
    <citation type="journal article" date="2023" name="Proc. Natl. Acad. Sci. U.S.A.">
        <title>A global phylogenomic analysis of the shiitake genus Lentinula.</title>
        <authorList>
            <person name="Sierra-Patev S."/>
            <person name="Min B."/>
            <person name="Naranjo-Ortiz M."/>
            <person name="Looney B."/>
            <person name="Konkel Z."/>
            <person name="Slot J.C."/>
            <person name="Sakamoto Y."/>
            <person name="Steenwyk J.L."/>
            <person name="Rokas A."/>
            <person name="Carro J."/>
            <person name="Camarero S."/>
            <person name="Ferreira P."/>
            <person name="Molpeceres G."/>
            <person name="Ruiz-Duenas F.J."/>
            <person name="Serrano A."/>
            <person name="Henrissat B."/>
            <person name="Drula E."/>
            <person name="Hughes K.W."/>
            <person name="Mata J.L."/>
            <person name="Ishikawa N.K."/>
            <person name="Vargas-Isla R."/>
            <person name="Ushijima S."/>
            <person name="Smith C.A."/>
            <person name="Donoghue J."/>
            <person name="Ahrendt S."/>
            <person name="Andreopoulos W."/>
            <person name="He G."/>
            <person name="LaButti K."/>
            <person name="Lipzen A."/>
            <person name="Ng V."/>
            <person name="Riley R."/>
            <person name="Sandor L."/>
            <person name="Barry K."/>
            <person name="Martinez A.T."/>
            <person name="Xiao Y."/>
            <person name="Gibbons J.G."/>
            <person name="Terashima K."/>
            <person name="Grigoriev I.V."/>
            <person name="Hibbett D."/>
        </authorList>
    </citation>
    <scope>NUCLEOTIDE SEQUENCE</scope>
    <source>
        <strain evidence="1">Sp2 HRB7682 ss15</strain>
    </source>
</reference>
<accession>A0A9W9AJK8</accession>
<comment type="caution">
    <text evidence="1">The sequence shown here is derived from an EMBL/GenBank/DDBJ whole genome shotgun (WGS) entry which is preliminary data.</text>
</comment>
<name>A0A9W9AJK8_9AGAR</name>
<sequence length="326" mass="36629">MAQHINLSSFNWNPMVQWSNSEDYDSFLEPTSVPFPQICTSSLELNGQVEPEPSPSSVSTTFCQSASWHGYHGIPDAVFCTSDSVLFFVHSHDLLAASDNGFCSLIPSSNPVIIVTESSATLNIMLHTIYNLSYSQFSYSFEDLANAVDQFAVYGMHPKTYILTNMPLYTLLLSYAPYLPLLVYTCASKHDLQDLAVSSSSHLLSFNLLTLTDEMAKAIGPSYLRRLFFLQMGRSEALKRLLLYPPSNHTPTANCNVRDQQALTRAWALASAYLVWNSRPDLSTNMLESTFSQLVDDVSCNLCKMNLYERIKDLSVRWSHVKSMYT</sequence>
<evidence type="ECO:0000313" key="2">
    <source>
        <dbReference type="Proteomes" id="UP001150238"/>
    </source>
</evidence>
<proteinExistence type="predicted"/>
<organism evidence="1 2">
    <name type="scientific">Lentinula lateritia</name>
    <dbReference type="NCBI Taxonomy" id="40482"/>
    <lineage>
        <taxon>Eukaryota</taxon>
        <taxon>Fungi</taxon>
        <taxon>Dikarya</taxon>
        <taxon>Basidiomycota</taxon>
        <taxon>Agaricomycotina</taxon>
        <taxon>Agaricomycetes</taxon>
        <taxon>Agaricomycetidae</taxon>
        <taxon>Agaricales</taxon>
        <taxon>Marasmiineae</taxon>
        <taxon>Omphalotaceae</taxon>
        <taxon>Lentinula</taxon>
    </lineage>
</organism>
<dbReference type="EMBL" id="JANVFS010000013">
    <property type="protein sequence ID" value="KAJ4483003.1"/>
    <property type="molecule type" value="Genomic_DNA"/>
</dbReference>
<dbReference type="AlphaFoldDB" id="A0A9W9AJK8"/>
<protein>
    <recommendedName>
        <fullName evidence="3">BTB domain-containing protein</fullName>
    </recommendedName>
</protein>
<gene>
    <name evidence="1" type="ORF">C8J55DRAFT_488525</name>
</gene>
<reference evidence="1" key="1">
    <citation type="submission" date="2022-08" db="EMBL/GenBank/DDBJ databases">
        <authorList>
            <consortium name="DOE Joint Genome Institute"/>
            <person name="Min B."/>
            <person name="Riley R."/>
            <person name="Sierra-Patev S."/>
            <person name="Naranjo-Ortiz M."/>
            <person name="Looney B."/>
            <person name="Konkel Z."/>
            <person name="Slot J.C."/>
            <person name="Sakamoto Y."/>
            <person name="Steenwyk J.L."/>
            <person name="Rokas A."/>
            <person name="Carro J."/>
            <person name="Camarero S."/>
            <person name="Ferreira P."/>
            <person name="Molpeceres G."/>
            <person name="Ruiz-Duenas F.J."/>
            <person name="Serrano A."/>
            <person name="Henrissat B."/>
            <person name="Drula E."/>
            <person name="Hughes K.W."/>
            <person name="Mata J.L."/>
            <person name="Ishikawa N.K."/>
            <person name="Vargas-Isla R."/>
            <person name="Ushijima S."/>
            <person name="Smith C.A."/>
            <person name="Ahrendt S."/>
            <person name="Andreopoulos W."/>
            <person name="He G."/>
            <person name="Labutti K."/>
            <person name="Lipzen A."/>
            <person name="Ng V."/>
            <person name="Sandor L."/>
            <person name="Barry K."/>
            <person name="Martinez A.T."/>
            <person name="Xiao Y."/>
            <person name="Gibbons J.G."/>
            <person name="Terashima K."/>
            <person name="Hibbett D.S."/>
            <person name="Grigoriev I.V."/>
        </authorList>
    </citation>
    <scope>NUCLEOTIDE SEQUENCE</scope>
    <source>
        <strain evidence="1">Sp2 HRB7682 ss15</strain>
    </source>
</reference>
<dbReference type="Proteomes" id="UP001150238">
    <property type="component" value="Unassembled WGS sequence"/>
</dbReference>
<evidence type="ECO:0008006" key="3">
    <source>
        <dbReference type="Google" id="ProtNLM"/>
    </source>
</evidence>